<gene>
    <name evidence="2" type="ORF">LENED_012135</name>
</gene>
<dbReference type="EMBL" id="BDGU01001427">
    <property type="protein sequence ID" value="GAW09922.1"/>
    <property type="molecule type" value="Genomic_DNA"/>
</dbReference>
<reference evidence="2 3" key="1">
    <citation type="submission" date="2016-08" db="EMBL/GenBank/DDBJ databases">
        <authorList>
            <consortium name="Lentinula edodes genome sequencing consortium"/>
            <person name="Sakamoto Y."/>
            <person name="Nakade K."/>
            <person name="Sato S."/>
            <person name="Yoshida Y."/>
            <person name="Miyazaki K."/>
            <person name="Natsume S."/>
            <person name="Konno N."/>
        </authorList>
    </citation>
    <scope>NUCLEOTIDE SEQUENCE [LARGE SCALE GENOMIC DNA]</scope>
    <source>
        <strain evidence="2 3">NBRC 111202</strain>
    </source>
</reference>
<evidence type="ECO:0000313" key="3">
    <source>
        <dbReference type="Proteomes" id="UP000188533"/>
    </source>
</evidence>
<comment type="caution">
    <text evidence="2">The sequence shown here is derived from an EMBL/GenBank/DDBJ whole genome shotgun (WGS) entry which is preliminary data.</text>
</comment>
<reference evidence="2 3" key="2">
    <citation type="submission" date="2017-02" db="EMBL/GenBank/DDBJ databases">
        <title>A genome survey and senescence transcriptome analysis in Lentinula edodes.</title>
        <authorList>
            <person name="Sakamoto Y."/>
            <person name="Nakade K."/>
            <person name="Sato S."/>
            <person name="Yoshida Y."/>
            <person name="Miyazaki K."/>
            <person name="Natsume S."/>
            <person name="Konno N."/>
        </authorList>
    </citation>
    <scope>NUCLEOTIDE SEQUENCE [LARGE SCALE GENOMIC DNA]</scope>
    <source>
        <strain evidence="2 3">NBRC 111202</strain>
    </source>
</reference>
<proteinExistence type="predicted"/>
<accession>A0A1Q3ERX4</accession>
<name>A0A1Q3ERX4_LENED</name>
<feature type="region of interest" description="Disordered" evidence="1">
    <location>
        <begin position="97"/>
        <end position="123"/>
    </location>
</feature>
<organism evidence="2 3">
    <name type="scientific">Lentinula edodes</name>
    <name type="common">Shiitake mushroom</name>
    <name type="synonym">Lentinus edodes</name>
    <dbReference type="NCBI Taxonomy" id="5353"/>
    <lineage>
        <taxon>Eukaryota</taxon>
        <taxon>Fungi</taxon>
        <taxon>Dikarya</taxon>
        <taxon>Basidiomycota</taxon>
        <taxon>Agaricomycotina</taxon>
        <taxon>Agaricomycetes</taxon>
        <taxon>Agaricomycetidae</taxon>
        <taxon>Agaricales</taxon>
        <taxon>Marasmiineae</taxon>
        <taxon>Omphalotaceae</taxon>
        <taxon>Lentinula</taxon>
    </lineage>
</organism>
<protein>
    <submittedName>
        <fullName evidence="2">Uncharacterized protein</fullName>
    </submittedName>
</protein>
<dbReference type="Proteomes" id="UP000188533">
    <property type="component" value="Unassembled WGS sequence"/>
</dbReference>
<evidence type="ECO:0000256" key="1">
    <source>
        <dbReference type="SAM" id="MobiDB-lite"/>
    </source>
</evidence>
<evidence type="ECO:0000313" key="2">
    <source>
        <dbReference type="EMBL" id="GAW09922.1"/>
    </source>
</evidence>
<sequence>MYLITDYPAILAKTWRKRICLSRGSYTGNSLEAPLGKYHYAVYSFHLSSTTALLKTTVRTDDQHHCRHGCAALRWASTVTFDDAANWNLHIADDSLEGVDEPNGSETAASRAHPETPSRSFVG</sequence>
<dbReference type="AlphaFoldDB" id="A0A1Q3ERX4"/>
<keyword evidence="3" id="KW-1185">Reference proteome</keyword>